<evidence type="ECO:0000313" key="3">
    <source>
        <dbReference type="EMBL" id="KKM25628.1"/>
    </source>
</evidence>
<gene>
    <name evidence="3" type="ORF">LCGC14_1593090</name>
</gene>
<dbReference type="InterPro" id="IPR007072">
    <property type="entry name" value="RNMT_CmcI"/>
</dbReference>
<dbReference type="GO" id="GO:0032259">
    <property type="term" value="P:methylation"/>
    <property type="evidence" value="ECO:0007669"/>
    <property type="project" value="UniProtKB-KW"/>
</dbReference>
<dbReference type="GO" id="GO:0008168">
    <property type="term" value="F:methyltransferase activity"/>
    <property type="evidence" value="ECO:0007669"/>
    <property type="project" value="UniProtKB-KW"/>
</dbReference>
<dbReference type="EMBL" id="LAZR01012677">
    <property type="protein sequence ID" value="KKM25628.1"/>
    <property type="molecule type" value="Genomic_DNA"/>
</dbReference>
<evidence type="ECO:0008006" key="4">
    <source>
        <dbReference type="Google" id="ProtNLM"/>
    </source>
</evidence>
<organism evidence="3">
    <name type="scientific">marine sediment metagenome</name>
    <dbReference type="NCBI Taxonomy" id="412755"/>
    <lineage>
        <taxon>unclassified sequences</taxon>
        <taxon>metagenomes</taxon>
        <taxon>ecological metagenomes</taxon>
    </lineage>
</organism>
<evidence type="ECO:0000256" key="2">
    <source>
        <dbReference type="ARBA" id="ARBA00022679"/>
    </source>
</evidence>
<sequence length="232" mass="26468">MYENNKELQDAWQLFHKELVKVKYAYNFEWLGLQILKVPQDIIALQEIIWEVKPNLIIETGVACGGSIMFSATMLIALQACGEISCGHVVGIEINLYPENKKAILEHPLSKNITLLEGSSVDYNIRKKVYEIAKGKRVLIYLDSNHTHEHVLKELILYSELISVGGYIIVEDTGIEDLPNWFSSNRPWGKGNNPKTAVYEFLKQTNEFEIDKEIDSKLILTGSPDGYLRRVK</sequence>
<evidence type="ECO:0000256" key="1">
    <source>
        <dbReference type="ARBA" id="ARBA00022603"/>
    </source>
</evidence>
<reference evidence="3" key="1">
    <citation type="journal article" date="2015" name="Nature">
        <title>Complex archaea that bridge the gap between prokaryotes and eukaryotes.</title>
        <authorList>
            <person name="Spang A."/>
            <person name="Saw J.H."/>
            <person name="Jorgensen S.L."/>
            <person name="Zaremba-Niedzwiedzka K."/>
            <person name="Martijn J."/>
            <person name="Lind A.E."/>
            <person name="van Eijk R."/>
            <person name="Schleper C."/>
            <person name="Guy L."/>
            <person name="Ettema T.J."/>
        </authorList>
    </citation>
    <scope>NUCLEOTIDE SEQUENCE</scope>
</reference>
<protein>
    <recommendedName>
        <fullName evidence="4">Rhamnosyl O-methyltransferase</fullName>
    </recommendedName>
</protein>
<keyword evidence="2" id="KW-0808">Transferase</keyword>
<dbReference type="GO" id="GO:0008610">
    <property type="term" value="P:lipid biosynthetic process"/>
    <property type="evidence" value="ECO:0007669"/>
    <property type="project" value="InterPro"/>
</dbReference>
<comment type="caution">
    <text evidence="3">The sequence shown here is derived from an EMBL/GenBank/DDBJ whole genome shotgun (WGS) entry which is preliminary data.</text>
</comment>
<dbReference type="Gene3D" id="3.40.50.150">
    <property type="entry name" value="Vaccinia Virus protein VP39"/>
    <property type="match status" value="1"/>
</dbReference>
<dbReference type="PANTHER" id="PTHR40048:SF1">
    <property type="entry name" value="RHAMNOSYL O-METHYLTRANSFERASE"/>
    <property type="match status" value="1"/>
</dbReference>
<dbReference type="GO" id="GO:0071770">
    <property type="term" value="P:DIM/DIP cell wall layer assembly"/>
    <property type="evidence" value="ECO:0007669"/>
    <property type="project" value="TreeGrafter"/>
</dbReference>
<accession>A0A0F9KU52</accession>
<dbReference type="SUPFAM" id="SSF53335">
    <property type="entry name" value="S-adenosyl-L-methionine-dependent methyltransferases"/>
    <property type="match status" value="1"/>
</dbReference>
<keyword evidence="1" id="KW-0489">Methyltransferase</keyword>
<dbReference type="InterPro" id="IPR029063">
    <property type="entry name" value="SAM-dependent_MTases_sf"/>
</dbReference>
<dbReference type="GO" id="GO:0005886">
    <property type="term" value="C:plasma membrane"/>
    <property type="evidence" value="ECO:0007669"/>
    <property type="project" value="TreeGrafter"/>
</dbReference>
<dbReference type="AlphaFoldDB" id="A0A0F9KU52"/>
<name>A0A0F9KU52_9ZZZZ</name>
<proteinExistence type="predicted"/>
<dbReference type="Pfam" id="PF04989">
    <property type="entry name" value="RMNT_CmcI"/>
    <property type="match status" value="1"/>
</dbReference>
<dbReference type="PANTHER" id="PTHR40048">
    <property type="entry name" value="RHAMNOSYL O-METHYLTRANSFERASE"/>
    <property type="match status" value="1"/>
</dbReference>